<proteinExistence type="predicted"/>
<dbReference type="InterPro" id="IPR036282">
    <property type="entry name" value="Glutathione-S-Trfase_C_sf"/>
</dbReference>
<feature type="domain" description="GST N-terminal" evidence="1">
    <location>
        <begin position="1"/>
        <end position="92"/>
    </location>
</feature>
<dbReference type="SUPFAM" id="SSF47616">
    <property type="entry name" value="GST C-terminal domain-like"/>
    <property type="match status" value="1"/>
</dbReference>
<dbReference type="GO" id="GO:0004364">
    <property type="term" value="F:glutathione transferase activity"/>
    <property type="evidence" value="ECO:0007669"/>
    <property type="project" value="TreeGrafter"/>
</dbReference>
<dbReference type="GO" id="GO:0006749">
    <property type="term" value="P:glutathione metabolic process"/>
    <property type="evidence" value="ECO:0007669"/>
    <property type="project" value="TreeGrafter"/>
</dbReference>
<accession>A0A9N8KZV9</accession>
<dbReference type="Pfam" id="PF13417">
    <property type="entry name" value="GST_N_3"/>
    <property type="match status" value="1"/>
</dbReference>
<dbReference type="SUPFAM" id="SSF52833">
    <property type="entry name" value="Thioredoxin-like"/>
    <property type="match status" value="1"/>
</dbReference>
<dbReference type="Proteomes" id="UP001154114">
    <property type="component" value="Chromosome 22"/>
</dbReference>
<dbReference type="OrthoDB" id="2309723at2759"/>
<keyword evidence="3" id="KW-1185">Reference proteome</keyword>
<gene>
    <name evidence="2" type="ORF">CINC_LOCUS7220</name>
</gene>
<evidence type="ECO:0000259" key="1">
    <source>
        <dbReference type="PROSITE" id="PS50404"/>
    </source>
</evidence>
<evidence type="ECO:0000313" key="2">
    <source>
        <dbReference type="EMBL" id="CAD0204915.1"/>
    </source>
</evidence>
<dbReference type="PANTHER" id="PTHR43969">
    <property type="entry name" value="GLUTATHIONE S TRANSFERASE D10, ISOFORM A-RELATED"/>
    <property type="match status" value="1"/>
</dbReference>
<reference evidence="2" key="1">
    <citation type="submission" date="2021-12" db="EMBL/GenBank/DDBJ databases">
        <authorList>
            <person name="King R."/>
        </authorList>
    </citation>
    <scope>NUCLEOTIDE SEQUENCE</scope>
</reference>
<evidence type="ECO:0000313" key="3">
    <source>
        <dbReference type="Proteomes" id="UP001154114"/>
    </source>
</evidence>
<dbReference type="InterPro" id="IPR036249">
    <property type="entry name" value="Thioredoxin-like_sf"/>
</dbReference>
<protein>
    <recommendedName>
        <fullName evidence="1">GST N-terminal domain-containing protein</fullName>
    </recommendedName>
</protein>
<dbReference type="PANTHER" id="PTHR43969:SF8">
    <property type="entry name" value="GLUTATHIONE S TRANSFERASE E13, ISOFORM A-RELATED"/>
    <property type="match status" value="1"/>
</dbReference>
<dbReference type="EMBL" id="LR824025">
    <property type="protein sequence ID" value="CAD0204915.1"/>
    <property type="molecule type" value="Genomic_DNA"/>
</dbReference>
<dbReference type="InterPro" id="IPR004045">
    <property type="entry name" value="Glutathione_S-Trfase_N"/>
</dbReference>
<dbReference type="PROSITE" id="PS50404">
    <property type="entry name" value="GST_NTER"/>
    <property type="match status" value="1"/>
</dbReference>
<dbReference type="AlphaFoldDB" id="A0A9N8KZV9"/>
<sequence length="106" mass="12565">MVLTLYKMDASPPVRAVYMVIEYLGIPDVNYVELNLLADEHLKDNFLKLNPQHTIPHLTDGNFNIWDRYPNITGWLKRCSEHEFYKKGNLPGLLEFRRLLKEYLSR</sequence>
<organism evidence="2 3">
    <name type="scientific">Chrysodeixis includens</name>
    <name type="common">Soybean looper</name>
    <name type="synonym">Pseudoplusia includens</name>
    <dbReference type="NCBI Taxonomy" id="689277"/>
    <lineage>
        <taxon>Eukaryota</taxon>
        <taxon>Metazoa</taxon>
        <taxon>Ecdysozoa</taxon>
        <taxon>Arthropoda</taxon>
        <taxon>Hexapoda</taxon>
        <taxon>Insecta</taxon>
        <taxon>Pterygota</taxon>
        <taxon>Neoptera</taxon>
        <taxon>Endopterygota</taxon>
        <taxon>Lepidoptera</taxon>
        <taxon>Glossata</taxon>
        <taxon>Ditrysia</taxon>
        <taxon>Noctuoidea</taxon>
        <taxon>Noctuidae</taxon>
        <taxon>Plusiinae</taxon>
        <taxon>Chrysodeixis</taxon>
    </lineage>
</organism>
<dbReference type="Gene3D" id="3.40.30.10">
    <property type="entry name" value="Glutaredoxin"/>
    <property type="match status" value="1"/>
</dbReference>
<name>A0A9N8KZV9_CHRIL</name>